<dbReference type="EMBL" id="DWZA01000061">
    <property type="protein sequence ID" value="HJA71344.1"/>
    <property type="molecule type" value="Genomic_DNA"/>
</dbReference>
<evidence type="ECO:0000313" key="2">
    <source>
        <dbReference type="EMBL" id="HJA71344.1"/>
    </source>
</evidence>
<evidence type="ECO:0000313" key="3">
    <source>
        <dbReference type="Proteomes" id="UP000823900"/>
    </source>
</evidence>
<organism evidence="2 3">
    <name type="scientific">Candidatus Lachnoclostridium stercoravium</name>
    <dbReference type="NCBI Taxonomy" id="2838633"/>
    <lineage>
        <taxon>Bacteria</taxon>
        <taxon>Bacillati</taxon>
        <taxon>Bacillota</taxon>
        <taxon>Clostridia</taxon>
        <taxon>Lachnospirales</taxon>
        <taxon>Lachnospiraceae</taxon>
    </lineage>
</organism>
<feature type="transmembrane region" description="Helical" evidence="1">
    <location>
        <begin position="225"/>
        <end position="245"/>
    </location>
</feature>
<name>A0A9D2HIZ4_9FIRM</name>
<feature type="transmembrane region" description="Helical" evidence="1">
    <location>
        <begin position="162"/>
        <end position="181"/>
    </location>
</feature>
<reference evidence="2" key="2">
    <citation type="submission" date="2021-04" db="EMBL/GenBank/DDBJ databases">
        <authorList>
            <person name="Gilroy R."/>
        </authorList>
    </citation>
    <scope>NUCLEOTIDE SEQUENCE</scope>
    <source>
        <strain evidence="2">CHK178-16964</strain>
    </source>
</reference>
<evidence type="ECO:0000256" key="1">
    <source>
        <dbReference type="SAM" id="Phobius"/>
    </source>
</evidence>
<keyword evidence="1" id="KW-0812">Transmembrane</keyword>
<dbReference type="Proteomes" id="UP000823900">
    <property type="component" value="Unassembled WGS sequence"/>
</dbReference>
<keyword evidence="1" id="KW-1133">Transmembrane helix</keyword>
<feature type="transmembrane region" description="Helical" evidence="1">
    <location>
        <begin position="193"/>
        <end position="213"/>
    </location>
</feature>
<reference evidence="2" key="1">
    <citation type="journal article" date="2021" name="PeerJ">
        <title>Extensive microbial diversity within the chicken gut microbiome revealed by metagenomics and culture.</title>
        <authorList>
            <person name="Gilroy R."/>
            <person name="Ravi A."/>
            <person name="Getino M."/>
            <person name="Pursley I."/>
            <person name="Horton D.L."/>
            <person name="Alikhan N.F."/>
            <person name="Baker D."/>
            <person name="Gharbi K."/>
            <person name="Hall N."/>
            <person name="Watson M."/>
            <person name="Adriaenssens E.M."/>
            <person name="Foster-Nyarko E."/>
            <person name="Jarju S."/>
            <person name="Secka A."/>
            <person name="Antonio M."/>
            <person name="Oren A."/>
            <person name="Chaudhuri R.R."/>
            <person name="La Ragione R."/>
            <person name="Hildebrand F."/>
            <person name="Pallen M.J."/>
        </authorList>
    </citation>
    <scope>NUCLEOTIDE SEQUENCE</scope>
    <source>
        <strain evidence="2">CHK178-16964</strain>
    </source>
</reference>
<dbReference type="AlphaFoldDB" id="A0A9D2HIZ4"/>
<sequence length="246" mass="28120">MANQGIRLLNRDAIKYIAVFTMLLNHISAIFLQPGSLLGESFRVIGYFTAVTMVYFLVEGYRYTHSHKAYFFRLVLFAVISELPFQLAFAGSELYTYRFNMICNLCLCWCVIHISRTEALLSLRLVLYAGLLFLSFFCDWGPLAPLYTLLFLWADGSREKAAAAYIFAMILLAVSDFFPYAETMPVEEAILSSCIDMAGVALSAVCILFFYNGKRVKKGRTFSKWFFYIFYPVHLSLLGMIRILIS</sequence>
<comment type="caution">
    <text evidence="2">The sequence shown here is derived from an EMBL/GenBank/DDBJ whole genome shotgun (WGS) entry which is preliminary data.</text>
</comment>
<proteinExistence type="predicted"/>
<gene>
    <name evidence="2" type="ORF">IAA07_07145</name>
</gene>
<feature type="transmembrane region" description="Helical" evidence="1">
    <location>
        <begin position="126"/>
        <end position="150"/>
    </location>
</feature>
<feature type="transmembrane region" description="Helical" evidence="1">
    <location>
        <begin position="41"/>
        <end position="58"/>
    </location>
</feature>
<dbReference type="InterPro" id="IPR008875">
    <property type="entry name" value="TraX"/>
</dbReference>
<feature type="transmembrane region" description="Helical" evidence="1">
    <location>
        <begin position="16"/>
        <end position="35"/>
    </location>
</feature>
<keyword evidence="1" id="KW-0472">Membrane</keyword>
<feature type="transmembrane region" description="Helical" evidence="1">
    <location>
        <begin position="70"/>
        <end position="89"/>
    </location>
</feature>
<accession>A0A9D2HIZ4</accession>
<dbReference type="Pfam" id="PF05857">
    <property type="entry name" value="TraX"/>
    <property type="match status" value="1"/>
</dbReference>
<protein>
    <submittedName>
        <fullName evidence="2">Conjugal transfer protein TraX</fullName>
    </submittedName>
</protein>